<dbReference type="Proteomes" id="UP000631114">
    <property type="component" value="Unassembled WGS sequence"/>
</dbReference>
<evidence type="ECO:0000256" key="3">
    <source>
        <dbReference type="SAM" id="MobiDB-lite"/>
    </source>
</evidence>
<comment type="caution">
    <text evidence="4">The sequence shown here is derived from an EMBL/GenBank/DDBJ whole genome shotgun (WGS) entry which is preliminary data.</text>
</comment>
<organism evidence="4 5">
    <name type="scientific">Coptis chinensis</name>
    <dbReference type="NCBI Taxonomy" id="261450"/>
    <lineage>
        <taxon>Eukaryota</taxon>
        <taxon>Viridiplantae</taxon>
        <taxon>Streptophyta</taxon>
        <taxon>Embryophyta</taxon>
        <taxon>Tracheophyta</taxon>
        <taxon>Spermatophyta</taxon>
        <taxon>Magnoliopsida</taxon>
        <taxon>Ranunculales</taxon>
        <taxon>Ranunculaceae</taxon>
        <taxon>Coptidoideae</taxon>
        <taxon>Coptis</taxon>
    </lineage>
</organism>
<evidence type="ECO:0000313" key="4">
    <source>
        <dbReference type="EMBL" id="KAF9622620.1"/>
    </source>
</evidence>
<evidence type="ECO:0000313" key="5">
    <source>
        <dbReference type="Proteomes" id="UP000631114"/>
    </source>
</evidence>
<dbReference type="EMBL" id="JADFTS010000002">
    <property type="protein sequence ID" value="KAF9622620.1"/>
    <property type="molecule type" value="Genomic_DNA"/>
</dbReference>
<dbReference type="AlphaFoldDB" id="A0A835IRP2"/>
<sequence>METAHGGNELPQQLNPNNLQICIEGINLILSRWTALQMAVQNEWGGRLSRQKSENLASDILNFFAQSKGPLYIDVLEDLLFVNTGEYLNMVVEDGSIEEVAEELMILHDELLHDTFNFIEKLRKSKSASDSVAKSRAVATNMDETDGESSGDEASDMTVDEPSSRLAPKSEIMRVDEQQLQQQPETVEVEDGWTVVPSRRNQGKRR</sequence>
<feature type="compositionally biased region" description="Acidic residues" evidence="3">
    <location>
        <begin position="143"/>
        <end position="159"/>
    </location>
</feature>
<evidence type="ECO:0000256" key="2">
    <source>
        <dbReference type="ARBA" id="ARBA00022552"/>
    </source>
</evidence>
<keyword evidence="2" id="KW-0698">rRNA processing</keyword>
<comment type="similarity">
    <text evidence="1">Belongs to the TSR2 family.</text>
</comment>
<proteinExistence type="inferred from homology"/>
<feature type="compositionally biased region" description="Low complexity" evidence="3">
    <location>
        <begin position="130"/>
        <end position="139"/>
    </location>
</feature>
<gene>
    <name evidence="4" type="ORF">IFM89_032519</name>
</gene>
<reference evidence="4 5" key="1">
    <citation type="submission" date="2020-10" db="EMBL/GenBank/DDBJ databases">
        <title>The Coptis chinensis genome and diversification of protoberbering-type alkaloids.</title>
        <authorList>
            <person name="Wang B."/>
            <person name="Shu S."/>
            <person name="Song C."/>
            <person name="Liu Y."/>
        </authorList>
    </citation>
    <scope>NUCLEOTIDE SEQUENCE [LARGE SCALE GENOMIC DNA]</scope>
    <source>
        <strain evidence="4">HL-2020</strain>
        <tissue evidence="4">Leaf</tissue>
    </source>
</reference>
<dbReference type="Pfam" id="PF10273">
    <property type="entry name" value="WGG"/>
    <property type="match status" value="1"/>
</dbReference>
<accession>A0A835IRP2</accession>
<dbReference type="InterPro" id="IPR019398">
    <property type="entry name" value="Pre-rRNA_process_TSR2"/>
</dbReference>
<dbReference type="GO" id="GO:0006364">
    <property type="term" value="P:rRNA processing"/>
    <property type="evidence" value="ECO:0007669"/>
    <property type="project" value="UniProtKB-KW"/>
</dbReference>
<evidence type="ECO:0000256" key="1">
    <source>
        <dbReference type="ARBA" id="ARBA00006524"/>
    </source>
</evidence>
<feature type="region of interest" description="Disordered" evidence="3">
    <location>
        <begin position="130"/>
        <end position="206"/>
    </location>
</feature>
<keyword evidence="5" id="KW-1185">Reference proteome</keyword>
<evidence type="ECO:0008006" key="6">
    <source>
        <dbReference type="Google" id="ProtNLM"/>
    </source>
</evidence>
<protein>
    <recommendedName>
        <fullName evidence="6">Pre-rRNA-processing protein TSR2 homolog</fullName>
    </recommendedName>
</protein>
<dbReference type="PANTHER" id="PTHR21250">
    <property type="entry name" value="PRE-RRNA-PROCESSING PROTEIN TSR2 HOMOLOG"/>
    <property type="match status" value="1"/>
</dbReference>
<dbReference type="OrthoDB" id="263560at2759"/>
<name>A0A835IRP2_9MAGN</name>